<accession>A0A517ZSY9</accession>
<dbReference type="OrthoDB" id="9873069at2"/>
<organism evidence="2 3">
    <name type="scientific">Symmachiella dynata</name>
    <dbReference type="NCBI Taxonomy" id="2527995"/>
    <lineage>
        <taxon>Bacteria</taxon>
        <taxon>Pseudomonadati</taxon>
        <taxon>Planctomycetota</taxon>
        <taxon>Planctomycetia</taxon>
        <taxon>Planctomycetales</taxon>
        <taxon>Planctomycetaceae</taxon>
        <taxon>Symmachiella</taxon>
    </lineage>
</organism>
<proteinExistence type="predicted"/>
<keyword evidence="3" id="KW-1185">Reference proteome</keyword>
<dbReference type="RefSeq" id="WP_145378111.1">
    <property type="nucleotide sequence ID" value="NZ_CAXBED010000134.1"/>
</dbReference>
<evidence type="ECO:0000313" key="2">
    <source>
        <dbReference type="EMBL" id="QDU45611.1"/>
    </source>
</evidence>
<sequence precursor="true">MRHILALAFAALFLVAVPGCSSGPLSNAYYQEVDDFNDCVNENIHFDNVYYWYCRECGCRECVPFGNCY</sequence>
<dbReference type="Proteomes" id="UP000319383">
    <property type="component" value="Chromosome"/>
</dbReference>
<feature type="signal peptide" evidence="1">
    <location>
        <begin position="1"/>
        <end position="22"/>
    </location>
</feature>
<dbReference type="AlphaFoldDB" id="A0A517ZSY9"/>
<evidence type="ECO:0008006" key="4">
    <source>
        <dbReference type="Google" id="ProtNLM"/>
    </source>
</evidence>
<feature type="chain" id="PRO_5022087238" description="Lipoprotein" evidence="1">
    <location>
        <begin position="23"/>
        <end position="69"/>
    </location>
</feature>
<dbReference type="KEGG" id="sdyn:Mal52_41050"/>
<name>A0A517ZSY9_9PLAN</name>
<dbReference type="EMBL" id="CP036276">
    <property type="protein sequence ID" value="QDU45611.1"/>
    <property type="molecule type" value="Genomic_DNA"/>
</dbReference>
<protein>
    <recommendedName>
        <fullName evidence="4">Lipoprotein</fullName>
    </recommendedName>
</protein>
<evidence type="ECO:0000256" key="1">
    <source>
        <dbReference type="SAM" id="SignalP"/>
    </source>
</evidence>
<keyword evidence="1" id="KW-0732">Signal</keyword>
<reference evidence="2 3" key="1">
    <citation type="submission" date="2019-02" db="EMBL/GenBank/DDBJ databases">
        <title>Deep-cultivation of Planctomycetes and their phenomic and genomic characterization uncovers novel biology.</title>
        <authorList>
            <person name="Wiegand S."/>
            <person name="Jogler M."/>
            <person name="Boedeker C."/>
            <person name="Pinto D."/>
            <person name="Vollmers J."/>
            <person name="Rivas-Marin E."/>
            <person name="Kohn T."/>
            <person name="Peeters S.H."/>
            <person name="Heuer A."/>
            <person name="Rast P."/>
            <person name="Oberbeckmann S."/>
            <person name="Bunk B."/>
            <person name="Jeske O."/>
            <person name="Meyerdierks A."/>
            <person name="Storesund J.E."/>
            <person name="Kallscheuer N."/>
            <person name="Luecker S."/>
            <person name="Lage O.M."/>
            <person name="Pohl T."/>
            <person name="Merkel B.J."/>
            <person name="Hornburger P."/>
            <person name="Mueller R.-W."/>
            <person name="Bruemmer F."/>
            <person name="Labrenz M."/>
            <person name="Spormann A.M."/>
            <person name="Op den Camp H."/>
            <person name="Overmann J."/>
            <person name="Amann R."/>
            <person name="Jetten M.S.M."/>
            <person name="Mascher T."/>
            <person name="Medema M.H."/>
            <person name="Devos D.P."/>
            <person name="Kaster A.-K."/>
            <person name="Ovreas L."/>
            <person name="Rohde M."/>
            <person name="Galperin M.Y."/>
            <person name="Jogler C."/>
        </authorList>
    </citation>
    <scope>NUCLEOTIDE SEQUENCE [LARGE SCALE GENOMIC DNA]</scope>
    <source>
        <strain evidence="2 3">Mal52</strain>
    </source>
</reference>
<gene>
    <name evidence="2" type="ORF">Mal52_41050</name>
</gene>
<evidence type="ECO:0000313" key="3">
    <source>
        <dbReference type="Proteomes" id="UP000319383"/>
    </source>
</evidence>